<reference evidence="3 4" key="1">
    <citation type="submission" date="2021-06" db="EMBL/GenBank/DDBJ databases">
        <title>Caerostris extrusa draft genome.</title>
        <authorList>
            <person name="Kono N."/>
            <person name="Arakawa K."/>
        </authorList>
    </citation>
    <scope>NUCLEOTIDE SEQUENCE [LARGE SCALE GENOMIC DNA]</scope>
</reference>
<feature type="non-terminal residue" evidence="3">
    <location>
        <position position="1"/>
    </location>
</feature>
<accession>A0AAV4MC95</accession>
<keyword evidence="2" id="KW-0378">Hydrolase</keyword>
<evidence type="ECO:0000313" key="3">
    <source>
        <dbReference type="EMBL" id="GIX68429.1"/>
    </source>
</evidence>
<evidence type="ECO:0000313" key="4">
    <source>
        <dbReference type="Proteomes" id="UP001054945"/>
    </source>
</evidence>
<dbReference type="PANTHER" id="PTHR43213">
    <property type="entry name" value="BIFUNCTIONAL DTTP/UTP PYROPHOSPHATASE/METHYLTRANSFERASE PROTEIN-RELATED"/>
    <property type="match status" value="1"/>
</dbReference>
<gene>
    <name evidence="3" type="primary">maf</name>
    <name evidence="3" type="ORF">CEXT_177201</name>
</gene>
<evidence type="ECO:0000256" key="1">
    <source>
        <dbReference type="ARBA" id="ARBA00001968"/>
    </source>
</evidence>
<sequence length="209" mass="23416">GLPFEVRPSTFPEDLDKDSFHSPVDFVRETAKQKALNVAKSIKEEFTLSIEGRDDGVERVVADCDPKLKLLPHLIIAADTVVVLDGEIIGKPKNQMDNINILEKLNGQRHTVFTGIALVLYDKQIRHPEKYDVKIMHDATEVRMAKLTSEMIEAYVNSGEPANKAGGYAIQGMGSTFIERVDGDYFNVVGLPAYKLAEEIYMMCKNRML</sequence>
<dbReference type="Proteomes" id="UP001054945">
    <property type="component" value="Unassembled WGS sequence"/>
</dbReference>
<keyword evidence="4" id="KW-1185">Reference proteome</keyword>
<dbReference type="GO" id="GO:0047429">
    <property type="term" value="F:nucleoside triphosphate diphosphatase activity"/>
    <property type="evidence" value="ECO:0007669"/>
    <property type="project" value="InterPro"/>
</dbReference>
<organism evidence="3 4">
    <name type="scientific">Caerostris extrusa</name>
    <name type="common">Bark spider</name>
    <name type="synonym">Caerostris bankana</name>
    <dbReference type="NCBI Taxonomy" id="172846"/>
    <lineage>
        <taxon>Eukaryota</taxon>
        <taxon>Metazoa</taxon>
        <taxon>Ecdysozoa</taxon>
        <taxon>Arthropoda</taxon>
        <taxon>Chelicerata</taxon>
        <taxon>Arachnida</taxon>
        <taxon>Araneae</taxon>
        <taxon>Araneomorphae</taxon>
        <taxon>Entelegynae</taxon>
        <taxon>Araneoidea</taxon>
        <taxon>Araneidae</taxon>
        <taxon>Caerostris</taxon>
    </lineage>
</organism>
<comment type="caution">
    <text evidence="3">The sequence shown here is derived from an EMBL/GenBank/DDBJ whole genome shotgun (WGS) entry which is preliminary data.</text>
</comment>
<dbReference type="EMBL" id="BPLR01001964">
    <property type="protein sequence ID" value="GIX68429.1"/>
    <property type="molecule type" value="Genomic_DNA"/>
</dbReference>
<evidence type="ECO:0000256" key="2">
    <source>
        <dbReference type="ARBA" id="ARBA00022801"/>
    </source>
</evidence>
<dbReference type="HAMAP" id="MF_00528">
    <property type="entry name" value="Maf"/>
    <property type="match status" value="1"/>
</dbReference>
<dbReference type="PANTHER" id="PTHR43213:SF5">
    <property type="entry name" value="BIFUNCTIONAL DTTP_UTP PYROPHOSPHATASE_METHYLTRANSFERASE PROTEIN-RELATED"/>
    <property type="match status" value="1"/>
</dbReference>
<dbReference type="Pfam" id="PF02545">
    <property type="entry name" value="Maf"/>
    <property type="match status" value="1"/>
</dbReference>
<dbReference type="InterPro" id="IPR029001">
    <property type="entry name" value="ITPase-like_fam"/>
</dbReference>
<dbReference type="SUPFAM" id="SSF52972">
    <property type="entry name" value="ITPase-like"/>
    <property type="match status" value="1"/>
</dbReference>
<proteinExistence type="inferred from homology"/>
<protein>
    <submittedName>
        <fullName evidence="3">Uncharacterized protein</fullName>
    </submittedName>
</protein>
<dbReference type="NCBIfam" id="TIGR00172">
    <property type="entry name" value="maf"/>
    <property type="match status" value="1"/>
</dbReference>
<dbReference type="AlphaFoldDB" id="A0AAV4MC95"/>
<dbReference type="Gene3D" id="3.90.950.10">
    <property type="match status" value="1"/>
</dbReference>
<dbReference type="InterPro" id="IPR003697">
    <property type="entry name" value="Maf-like"/>
</dbReference>
<comment type="cofactor">
    <cofactor evidence="1">
        <name>a divalent metal cation</name>
        <dbReference type="ChEBI" id="CHEBI:60240"/>
    </cofactor>
</comment>
<name>A0AAV4MC95_CAEEX</name>
<dbReference type="PIRSF" id="PIRSF006305">
    <property type="entry name" value="Maf"/>
    <property type="match status" value="1"/>
</dbReference>
<dbReference type="CDD" id="cd00555">
    <property type="entry name" value="Maf"/>
    <property type="match status" value="1"/>
</dbReference>